<dbReference type="InterPro" id="IPR036734">
    <property type="entry name" value="Neur_chan_lig-bd_sf"/>
</dbReference>
<feature type="domain" description="Neurotransmitter-gated ion-channel ligand-binding" evidence="2">
    <location>
        <begin position="104"/>
        <end position="158"/>
    </location>
</feature>
<evidence type="ECO:0000313" key="3">
    <source>
        <dbReference type="EMBL" id="VDP48451.1"/>
    </source>
</evidence>
<evidence type="ECO:0000313" key="4">
    <source>
        <dbReference type="Proteomes" id="UP000050761"/>
    </source>
</evidence>
<sequence length="172" mass="20342">MLLALALLHLYREANAVRGALVLKKSHQQSMDSDDNVEEIEELEEEEEEFQKSDVNKASIYEQGETRDFLQFLRKIKYDHRQCPDDGNDDLAAVSLPYLRVFIQDYSIEMFYREAWRDPRLKYSKAKFKNKTEISLHESYSNFLWHPDTFVPNAIASKNPRKQSITHRSLLR</sequence>
<protein>
    <submittedName>
        <fullName evidence="5">Neur_chan_LBD domain-containing protein</fullName>
    </submittedName>
</protein>
<keyword evidence="1" id="KW-0732">Signal</keyword>
<dbReference type="InterPro" id="IPR006202">
    <property type="entry name" value="Neur_chan_lig-bd"/>
</dbReference>
<dbReference type="EMBL" id="UZAH01037191">
    <property type="protein sequence ID" value="VDP48451.1"/>
    <property type="molecule type" value="Genomic_DNA"/>
</dbReference>
<dbReference type="AlphaFoldDB" id="A0A183GQM1"/>
<name>A0A183GQM1_HELPZ</name>
<accession>A0A3P8DWP3</accession>
<dbReference type="Gene3D" id="2.70.170.10">
    <property type="entry name" value="Neurotransmitter-gated ion-channel ligand-binding domain"/>
    <property type="match status" value="1"/>
</dbReference>
<dbReference type="GO" id="GO:0005230">
    <property type="term" value="F:extracellular ligand-gated monoatomic ion channel activity"/>
    <property type="evidence" value="ECO:0007669"/>
    <property type="project" value="InterPro"/>
</dbReference>
<dbReference type="GO" id="GO:0016020">
    <property type="term" value="C:membrane"/>
    <property type="evidence" value="ECO:0007669"/>
    <property type="project" value="InterPro"/>
</dbReference>
<dbReference type="SUPFAM" id="SSF63712">
    <property type="entry name" value="Nicotinic receptor ligand binding domain-like"/>
    <property type="match status" value="1"/>
</dbReference>
<dbReference type="WBParaSite" id="HPBE_0002499101-mRNA-1">
    <property type="protein sequence ID" value="HPBE_0002499101-mRNA-1"/>
    <property type="gene ID" value="HPBE_0002499101"/>
</dbReference>
<accession>A0A183GQM1</accession>
<dbReference type="OrthoDB" id="8890589at2759"/>
<proteinExistence type="predicted"/>
<reference evidence="3 4" key="1">
    <citation type="submission" date="2018-11" db="EMBL/GenBank/DDBJ databases">
        <authorList>
            <consortium name="Pathogen Informatics"/>
        </authorList>
    </citation>
    <scope>NUCLEOTIDE SEQUENCE [LARGE SCALE GENOMIC DNA]</scope>
</reference>
<evidence type="ECO:0000256" key="1">
    <source>
        <dbReference type="SAM" id="SignalP"/>
    </source>
</evidence>
<feature type="signal peptide" evidence="1">
    <location>
        <begin position="1"/>
        <end position="16"/>
    </location>
</feature>
<organism evidence="4 5">
    <name type="scientific">Heligmosomoides polygyrus</name>
    <name type="common">Parasitic roundworm</name>
    <dbReference type="NCBI Taxonomy" id="6339"/>
    <lineage>
        <taxon>Eukaryota</taxon>
        <taxon>Metazoa</taxon>
        <taxon>Ecdysozoa</taxon>
        <taxon>Nematoda</taxon>
        <taxon>Chromadorea</taxon>
        <taxon>Rhabditida</taxon>
        <taxon>Rhabditina</taxon>
        <taxon>Rhabditomorpha</taxon>
        <taxon>Strongyloidea</taxon>
        <taxon>Heligmosomidae</taxon>
        <taxon>Heligmosomoides</taxon>
    </lineage>
</organism>
<reference evidence="5" key="2">
    <citation type="submission" date="2019-09" db="UniProtKB">
        <authorList>
            <consortium name="WormBaseParasite"/>
        </authorList>
    </citation>
    <scope>IDENTIFICATION</scope>
</reference>
<dbReference type="Pfam" id="PF02931">
    <property type="entry name" value="Neur_chan_LBD"/>
    <property type="match status" value="1"/>
</dbReference>
<keyword evidence="4" id="KW-1185">Reference proteome</keyword>
<feature type="chain" id="PRO_5044552199" evidence="1">
    <location>
        <begin position="17"/>
        <end position="172"/>
    </location>
</feature>
<gene>
    <name evidence="3" type="ORF">HPBE_LOCUS24990</name>
</gene>
<evidence type="ECO:0000259" key="2">
    <source>
        <dbReference type="Pfam" id="PF02931"/>
    </source>
</evidence>
<evidence type="ECO:0000313" key="5">
    <source>
        <dbReference type="WBParaSite" id="HPBE_0002499101-mRNA-1"/>
    </source>
</evidence>
<dbReference type="Proteomes" id="UP000050761">
    <property type="component" value="Unassembled WGS sequence"/>
</dbReference>